<feature type="domain" description="4'-phosphopantetheinyl transferase" evidence="3">
    <location>
        <begin position="108"/>
        <end position="167"/>
    </location>
</feature>
<dbReference type="KEGG" id="aup:AsAng_0064100"/>
<evidence type="ECO:0000259" key="4">
    <source>
        <dbReference type="Pfam" id="PF22624"/>
    </source>
</evidence>
<keyword evidence="2 5" id="KW-0808">Transferase</keyword>
<dbReference type="GO" id="GO:0008897">
    <property type="term" value="F:holo-[acyl-carrier-protein] synthase activity"/>
    <property type="evidence" value="ECO:0007669"/>
    <property type="project" value="InterPro"/>
</dbReference>
<dbReference type="Pfam" id="PF01648">
    <property type="entry name" value="ACPS"/>
    <property type="match status" value="1"/>
</dbReference>
<name>A0A916DY29_9BACT</name>
<comment type="similarity">
    <text evidence="1">Belongs to the P-Pant transferase superfamily. Gsp/Sfp/HetI/AcpT family.</text>
</comment>
<gene>
    <name evidence="5" type="ORF">AsAng_0064100</name>
</gene>
<dbReference type="Proteomes" id="UP001060919">
    <property type="component" value="Plasmid pAUEa"/>
</dbReference>
<dbReference type="PANTHER" id="PTHR12215:SF15">
    <property type="entry name" value="4'-PHOSPHOPANTETHEINYL TRANSFERASE SUPERFAMILY-RELATED"/>
    <property type="match status" value="1"/>
</dbReference>
<dbReference type="AlphaFoldDB" id="A0A916DY29"/>
<evidence type="ECO:0000256" key="1">
    <source>
        <dbReference type="ARBA" id="ARBA00010990"/>
    </source>
</evidence>
<evidence type="ECO:0000313" key="6">
    <source>
        <dbReference type="Proteomes" id="UP001060919"/>
    </source>
</evidence>
<dbReference type="SUPFAM" id="SSF56214">
    <property type="entry name" value="4'-phosphopantetheinyl transferase"/>
    <property type="match status" value="2"/>
</dbReference>
<keyword evidence="6" id="KW-1185">Reference proteome</keyword>
<evidence type="ECO:0000256" key="2">
    <source>
        <dbReference type="ARBA" id="ARBA00022679"/>
    </source>
</evidence>
<dbReference type="GO" id="GO:0000287">
    <property type="term" value="F:magnesium ion binding"/>
    <property type="evidence" value="ECO:0007669"/>
    <property type="project" value="InterPro"/>
</dbReference>
<dbReference type="Gene3D" id="3.90.470.20">
    <property type="entry name" value="4'-phosphopantetheinyl transferase domain"/>
    <property type="match status" value="1"/>
</dbReference>
<dbReference type="InterPro" id="IPR050559">
    <property type="entry name" value="P-Pant_transferase_sf"/>
</dbReference>
<dbReference type="GO" id="GO:0019878">
    <property type="term" value="P:lysine biosynthetic process via aminoadipic acid"/>
    <property type="evidence" value="ECO:0007669"/>
    <property type="project" value="TreeGrafter"/>
</dbReference>
<reference evidence="5" key="1">
    <citation type="submission" date="2022-09" db="EMBL/GenBank/DDBJ databases">
        <title>Aureispira anguillicida sp. nov., isolated from Leptocephalus of Japanese eel Anguilla japonica.</title>
        <authorList>
            <person name="Yuasa K."/>
            <person name="Mekata T."/>
            <person name="Ikunari K."/>
        </authorList>
    </citation>
    <scope>NUCLEOTIDE SEQUENCE</scope>
    <source>
        <strain evidence="5">EL160426</strain>
        <plasmid evidence="5">pAUEa</plasmid>
    </source>
</reference>
<organism evidence="5 6">
    <name type="scientific">Aureispira anguillae</name>
    <dbReference type="NCBI Taxonomy" id="2864201"/>
    <lineage>
        <taxon>Bacteria</taxon>
        <taxon>Pseudomonadati</taxon>
        <taxon>Bacteroidota</taxon>
        <taxon>Saprospiria</taxon>
        <taxon>Saprospirales</taxon>
        <taxon>Saprospiraceae</taxon>
        <taxon>Aureispira</taxon>
    </lineage>
</organism>
<dbReference type="EMBL" id="AP026868">
    <property type="protein sequence ID" value="BDS15626.1"/>
    <property type="molecule type" value="Genomic_DNA"/>
</dbReference>
<feature type="domain" description="4'-phosphopantetheinyl transferase N-terminal" evidence="4">
    <location>
        <begin position="21"/>
        <end position="101"/>
    </location>
</feature>
<dbReference type="Pfam" id="PF22624">
    <property type="entry name" value="AASDHPPT_N"/>
    <property type="match status" value="1"/>
</dbReference>
<dbReference type="InterPro" id="IPR008278">
    <property type="entry name" value="4-PPantetheinyl_Trfase_dom"/>
</dbReference>
<dbReference type="InterPro" id="IPR055066">
    <property type="entry name" value="AASDHPPT_N"/>
</dbReference>
<sequence>MFNVYINMIHIYLYQFNKQAVDFSHLLTKLPLNLQERIGRKKQKRKQLMSLIGYSLLQQALEEDFNTPLNDIQFSDAGKPILKNKAIQFNISHCHNLVGVAISDKSVLGLDIEQFRKFEPIEAAFSFFSPVEQAAILRSSNPNQKLINFWSKKEALIKAIGGQMFDLAASTDVRKSSTTWLQKDYYFYPISYPFDGVIWLASLFPDETVLVKKKTYL</sequence>
<evidence type="ECO:0000313" key="5">
    <source>
        <dbReference type="EMBL" id="BDS15626.1"/>
    </source>
</evidence>
<geneLocation type="plasmid" evidence="5 6">
    <name>pAUEa</name>
</geneLocation>
<accession>A0A916DY29</accession>
<dbReference type="InterPro" id="IPR037143">
    <property type="entry name" value="4-PPantetheinyl_Trfase_dom_sf"/>
</dbReference>
<evidence type="ECO:0000259" key="3">
    <source>
        <dbReference type="Pfam" id="PF01648"/>
    </source>
</evidence>
<protein>
    <submittedName>
        <fullName evidence="5">4'-phosphopantetheinyl transferase superfamily protein</fullName>
    </submittedName>
</protein>
<dbReference type="PANTHER" id="PTHR12215">
    <property type="entry name" value="PHOSPHOPANTETHEINE TRANSFERASE"/>
    <property type="match status" value="1"/>
</dbReference>
<proteinExistence type="inferred from homology"/>
<dbReference type="GO" id="GO:0005829">
    <property type="term" value="C:cytosol"/>
    <property type="evidence" value="ECO:0007669"/>
    <property type="project" value="TreeGrafter"/>
</dbReference>
<keyword evidence="5" id="KW-0614">Plasmid</keyword>